<dbReference type="PANTHER" id="PTHR33112">
    <property type="entry name" value="DOMAIN PROTEIN, PUTATIVE-RELATED"/>
    <property type="match status" value="1"/>
</dbReference>
<organism evidence="3 4">
    <name type="scientific">Diplodia intermedia</name>
    <dbReference type="NCBI Taxonomy" id="856260"/>
    <lineage>
        <taxon>Eukaryota</taxon>
        <taxon>Fungi</taxon>
        <taxon>Dikarya</taxon>
        <taxon>Ascomycota</taxon>
        <taxon>Pezizomycotina</taxon>
        <taxon>Dothideomycetes</taxon>
        <taxon>Dothideomycetes incertae sedis</taxon>
        <taxon>Botryosphaeriales</taxon>
        <taxon>Botryosphaeriaceae</taxon>
        <taxon>Diplodia</taxon>
    </lineage>
</organism>
<dbReference type="InterPro" id="IPR010730">
    <property type="entry name" value="HET"/>
</dbReference>
<gene>
    <name evidence="3" type="ORF">SLS58_004522</name>
</gene>
<feature type="domain" description="Heterokaryon incompatibility" evidence="2">
    <location>
        <begin position="245"/>
        <end position="396"/>
    </location>
</feature>
<dbReference type="PANTHER" id="PTHR33112:SF16">
    <property type="entry name" value="HETEROKARYON INCOMPATIBILITY DOMAIN-CONTAINING PROTEIN"/>
    <property type="match status" value="1"/>
</dbReference>
<evidence type="ECO:0000313" key="3">
    <source>
        <dbReference type="EMBL" id="KAL1644242.1"/>
    </source>
</evidence>
<reference evidence="3 4" key="1">
    <citation type="journal article" date="2023" name="Plant Dis.">
        <title>First Report of Diplodia intermedia Causing Canker and Dieback Diseases on Apple Trees in Canada.</title>
        <authorList>
            <person name="Ellouze W."/>
            <person name="Ilyukhin E."/>
            <person name="Sulman M."/>
            <person name="Ali S."/>
        </authorList>
    </citation>
    <scope>NUCLEOTIDE SEQUENCE [LARGE SCALE GENOMIC DNA]</scope>
    <source>
        <strain evidence="3 4">M45-28</strain>
    </source>
</reference>
<sequence length="747" mass="81128">MYRQDSPLAFDDDASSWYLEQTPAGSKDLCDRCEELLSLAASDSTCKASVHHRCAGSFFKAADASCLICSYLCSKIPWKAEFFPDEILEAVVPGAPFSTYSVHRTRLEIRLEWVGESYDPGKGLIWSLPYPLNRNAPPSFVSDRPTYNLDFRASDCRPLPALPPEPSLTNSQANAQALNGKQYPPPLDLRKGYRRSSLGWMNHSTCRSLNRSPGYIPTRLLDLGSPDDPYVRLVESHECLAPCRYVTLSHCWGATRMDGPLRLLQANYATMRAGIANLPRTFLEAVQVARHLQVRYLWIDSLCIIQDSPHDWQAEVSRMGQIYSASHCNIAAAGSRNTAAGLYLEQNPRLQPPWRLYLRDAHSQAAKLMELSAPSAPIGDEFAAAALNSRAWALQERLLAPRTLHFGRQRIYWDCGQCFTWEGSSAPRTADQLSSSSYRPSWVTPLTDAKMSLASLLYQSRQHAALAVQPPHDDAKVISPAGSNDDGPNASMVAMIHAQWTAIVAHYTTLSLAKRTDKLHALTGLAKLFQSLLDASSAPSRHRRASSSSGASTSGRRRRWDFVHVEQVGGTGTGTKRQQRRTELRVDMDADDDASGGGSGYGSGSDDDDDDDVGGGGFGDLMFLALVAYRVGDGCSSSPMRRDARVVEGLVVERAYTSRVRDSWQRVGVFACEYAGVVADAFGAPAGWGGIGGVVVGQQQQATGAGGGGGGGGAVAAVAKAEDVGKGSAEELYRNFLALPDKSVRLV</sequence>
<keyword evidence="4" id="KW-1185">Reference proteome</keyword>
<protein>
    <recommendedName>
        <fullName evidence="2">Heterokaryon incompatibility domain-containing protein</fullName>
    </recommendedName>
</protein>
<comment type="caution">
    <text evidence="3">The sequence shown here is derived from an EMBL/GenBank/DDBJ whole genome shotgun (WGS) entry which is preliminary data.</text>
</comment>
<dbReference type="EMBL" id="JAKEKT020000024">
    <property type="protein sequence ID" value="KAL1644242.1"/>
    <property type="molecule type" value="Genomic_DNA"/>
</dbReference>
<evidence type="ECO:0000256" key="1">
    <source>
        <dbReference type="SAM" id="MobiDB-lite"/>
    </source>
</evidence>
<feature type="region of interest" description="Disordered" evidence="1">
    <location>
        <begin position="537"/>
        <end position="612"/>
    </location>
</feature>
<dbReference type="Proteomes" id="UP001521184">
    <property type="component" value="Unassembled WGS sequence"/>
</dbReference>
<proteinExistence type="predicted"/>
<evidence type="ECO:0000313" key="4">
    <source>
        <dbReference type="Proteomes" id="UP001521184"/>
    </source>
</evidence>
<dbReference type="Pfam" id="PF06985">
    <property type="entry name" value="HET"/>
    <property type="match status" value="1"/>
</dbReference>
<accession>A0ABR3TU61</accession>
<name>A0ABR3TU61_9PEZI</name>
<evidence type="ECO:0000259" key="2">
    <source>
        <dbReference type="Pfam" id="PF06985"/>
    </source>
</evidence>